<dbReference type="eggNOG" id="ENOG502ZCWZ">
    <property type="taxonomic scope" value="Bacteria"/>
</dbReference>
<keyword evidence="2" id="KW-1185">Reference proteome</keyword>
<dbReference type="Proteomes" id="UP000008922">
    <property type="component" value="Chromosome"/>
</dbReference>
<organism evidence="1 2">
    <name type="scientific">Anaerolinea thermophila (strain DSM 14523 / JCM 11388 / NBRC 100420 / UNI-1)</name>
    <dbReference type="NCBI Taxonomy" id="926569"/>
    <lineage>
        <taxon>Bacteria</taxon>
        <taxon>Bacillati</taxon>
        <taxon>Chloroflexota</taxon>
        <taxon>Anaerolineae</taxon>
        <taxon>Anaerolineales</taxon>
        <taxon>Anaerolineaceae</taxon>
        <taxon>Anaerolinea</taxon>
    </lineage>
</organism>
<evidence type="ECO:0000313" key="1">
    <source>
        <dbReference type="EMBL" id="BAJ62736.1"/>
    </source>
</evidence>
<dbReference type="EMBL" id="AP012029">
    <property type="protein sequence ID" value="BAJ62736.1"/>
    <property type="molecule type" value="Genomic_DNA"/>
</dbReference>
<dbReference type="HOGENOM" id="CLU_2079845_0_0_0"/>
<reference evidence="1 2" key="1">
    <citation type="submission" date="2010-12" db="EMBL/GenBank/DDBJ databases">
        <title>Whole genome sequence of Anaerolinea thermophila UNI-1.</title>
        <authorList>
            <person name="Narita-Yamada S."/>
            <person name="Kishi E."/>
            <person name="Watanabe Y."/>
            <person name="Takasaki K."/>
            <person name="Ankai A."/>
            <person name="Oguchi A."/>
            <person name="Fukui S."/>
            <person name="Takahashi M."/>
            <person name="Yashiro I."/>
            <person name="Hosoyama A."/>
            <person name="Sekiguchi Y."/>
            <person name="Hanada S."/>
            <person name="Fujita N."/>
        </authorList>
    </citation>
    <scope>NUCLEOTIDE SEQUENCE [LARGE SCALE GENOMIC DNA]</scope>
    <source>
        <strain evidence="2">DSM 14523 / JCM 11388 / NBRC 100420 / UNI-1</strain>
    </source>
</reference>
<dbReference type="AlphaFoldDB" id="E8N2D0"/>
<gene>
    <name evidence="1" type="ordered locus">ANT_07020</name>
</gene>
<name>E8N2D0_ANATU</name>
<dbReference type="KEGG" id="atm:ANT_07020"/>
<sequence>MAMEIARLIERIQQKIAEVESLYQRQSGGASFCQVQRDGRVTGGLKYEEGRMVALHFARRALQQRGEAGLADIEEEEQTWLKALADLQAKPSLPMLWLAYRQGGVDAFHWLREQFGE</sequence>
<dbReference type="InParanoid" id="E8N2D0"/>
<accession>E8N2D0</accession>
<evidence type="ECO:0000313" key="2">
    <source>
        <dbReference type="Proteomes" id="UP000008922"/>
    </source>
</evidence>
<proteinExistence type="predicted"/>
<protein>
    <submittedName>
        <fullName evidence="1">Uncharacterized protein</fullName>
    </submittedName>
</protein>
<dbReference type="STRING" id="926569.ANT_07020"/>
<dbReference type="OrthoDB" id="161614at2"/>